<evidence type="ECO:0000256" key="4">
    <source>
        <dbReference type="ARBA" id="ARBA00023163"/>
    </source>
</evidence>
<dbReference type="PANTHER" id="PTHR30419">
    <property type="entry name" value="HTH-TYPE TRANSCRIPTIONAL REGULATOR YBHD"/>
    <property type="match status" value="1"/>
</dbReference>
<dbReference type="EMBL" id="UYIG01000024">
    <property type="protein sequence ID" value="VDG27555.1"/>
    <property type="molecule type" value="Genomic_DNA"/>
</dbReference>
<keyword evidence="3" id="KW-0238">DNA-binding</keyword>
<dbReference type="Pfam" id="PF03466">
    <property type="entry name" value="LysR_substrate"/>
    <property type="match status" value="1"/>
</dbReference>
<dbReference type="Pfam" id="PF00126">
    <property type="entry name" value="HTH_1"/>
    <property type="match status" value="1"/>
</dbReference>
<dbReference type="Gene3D" id="3.40.190.290">
    <property type="match status" value="1"/>
</dbReference>
<dbReference type="InterPro" id="IPR050950">
    <property type="entry name" value="HTH-type_LysR_regulators"/>
</dbReference>
<accession>A0A660E5P9</accession>
<keyword evidence="7" id="KW-1185">Reference proteome</keyword>
<dbReference type="PANTHER" id="PTHR30419:SF8">
    <property type="entry name" value="NITROGEN ASSIMILATION TRANSCRIPTIONAL ACTIVATOR-RELATED"/>
    <property type="match status" value="1"/>
</dbReference>
<keyword evidence="4" id="KW-0804">Transcription</keyword>
<evidence type="ECO:0000313" key="6">
    <source>
        <dbReference type="EMBL" id="VDG27555.1"/>
    </source>
</evidence>
<proteinExistence type="inferred from homology"/>
<dbReference type="PROSITE" id="PS50931">
    <property type="entry name" value="HTH_LYSR"/>
    <property type="match status" value="1"/>
</dbReference>
<evidence type="ECO:0000256" key="1">
    <source>
        <dbReference type="ARBA" id="ARBA00009437"/>
    </source>
</evidence>
<dbReference type="SUPFAM" id="SSF53850">
    <property type="entry name" value="Periplasmic binding protein-like II"/>
    <property type="match status" value="1"/>
</dbReference>
<protein>
    <submittedName>
        <fullName evidence="6">LysR family transcriptional regulator [Lactobacillus sp.]</fullName>
    </submittedName>
</protein>
<dbReference type="OrthoDB" id="9803735at2"/>
<gene>
    <name evidence="6" type="ORF">MUDAN_MDHGFNIF_02412</name>
</gene>
<name>A0A660E5P9_9LACO</name>
<evidence type="ECO:0000313" key="7">
    <source>
        <dbReference type="Proteomes" id="UP000289996"/>
    </source>
</evidence>
<evidence type="ECO:0000256" key="3">
    <source>
        <dbReference type="ARBA" id="ARBA00023125"/>
    </source>
</evidence>
<dbReference type="Proteomes" id="UP000289996">
    <property type="component" value="Unassembled WGS sequence"/>
</dbReference>
<feature type="domain" description="HTH lysR-type" evidence="5">
    <location>
        <begin position="1"/>
        <end position="59"/>
    </location>
</feature>
<keyword evidence="2" id="KW-0805">Transcription regulation</keyword>
<dbReference type="GO" id="GO:0003700">
    <property type="term" value="F:DNA-binding transcription factor activity"/>
    <property type="evidence" value="ECO:0007669"/>
    <property type="project" value="InterPro"/>
</dbReference>
<organism evidence="6 7">
    <name type="scientific">Lactiplantibacillus mudanjiangensis</name>
    <dbReference type="NCBI Taxonomy" id="1296538"/>
    <lineage>
        <taxon>Bacteria</taxon>
        <taxon>Bacillati</taxon>
        <taxon>Bacillota</taxon>
        <taxon>Bacilli</taxon>
        <taxon>Lactobacillales</taxon>
        <taxon>Lactobacillaceae</taxon>
        <taxon>Lactiplantibacillus</taxon>
    </lineage>
</organism>
<comment type="similarity">
    <text evidence="1">Belongs to the LysR transcriptional regulatory family.</text>
</comment>
<evidence type="ECO:0000256" key="2">
    <source>
        <dbReference type="ARBA" id="ARBA00023015"/>
    </source>
</evidence>
<evidence type="ECO:0000259" key="5">
    <source>
        <dbReference type="PROSITE" id="PS50931"/>
    </source>
</evidence>
<dbReference type="InterPro" id="IPR000847">
    <property type="entry name" value="LysR_HTH_N"/>
</dbReference>
<dbReference type="Gene3D" id="1.10.10.10">
    <property type="entry name" value="Winged helix-like DNA-binding domain superfamily/Winged helix DNA-binding domain"/>
    <property type="match status" value="1"/>
</dbReference>
<dbReference type="SUPFAM" id="SSF46785">
    <property type="entry name" value="Winged helix' DNA-binding domain"/>
    <property type="match status" value="1"/>
</dbReference>
<dbReference type="AlphaFoldDB" id="A0A660E5P9"/>
<dbReference type="CDD" id="cd05466">
    <property type="entry name" value="PBP2_LTTR_substrate"/>
    <property type="match status" value="1"/>
</dbReference>
<dbReference type="InterPro" id="IPR005119">
    <property type="entry name" value="LysR_subst-bd"/>
</dbReference>
<dbReference type="PRINTS" id="PR00039">
    <property type="entry name" value="HTHLYSR"/>
</dbReference>
<sequence>MDIHQIQYLITIVDNGYNLTQSARALNVSQPALSKLISELEATENIQIFIHHKGRITGLTPIGKDLIRHGRQVSADYENMLQSIRDHADIKRGKVKIGIAPVIISTIFNRAIPEFILNNPNIELKIIEKGAYELQKMLLLHEIDLAVIVSPTTFPSIKEQIIYRDSVAVWFNPQHRFHEFDGAIPITEIGKERIVTLDDSFMVTYQVKQLFREHDLHPNFFLQTGSWDLILNMCEEMDTVGIIAAPIGGNYAGTQIEHRDFEPNFPWNISICRFNDNSQNNLVRYTEKWFTNYFQTVQQQGHF</sequence>
<dbReference type="GO" id="GO:0005829">
    <property type="term" value="C:cytosol"/>
    <property type="evidence" value="ECO:0007669"/>
    <property type="project" value="TreeGrafter"/>
</dbReference>
<dbReference type="InterPro" id="IPR036390">
    <property type="entry name" value="WH_DNA-bd_sf"/>
</dbReference>
<dbReference type="GO" id="GO:0003677">
    <property type="term" value="F:DNA binding"/>
    <property type="evidence" value="ECO:0007669"/>
    <property type="project" value="UniProtKB-KW"/>
</dbReference>
<dbReference type="RefSeq" id="WP_130847076.1">
    <property type="nucleotide sequence ID" value="NZ_UYIE01000108.1"/>
</dbReference>
<reference evidence="6 7" key="1">
    <citation type="submission" date="2018-11" db="EMBL/GenBank/DDBJ databases">
        <authorList>
            <person name="Wuyts S."/>
        </authorList>
    </citation>
    <scope>NUCLEOTIDE SEQUENCE [LARGE SCALE GENOMIC DNA]</scope>
    <source>
        <strain evidence="6">Lactobacillus mudanjiangensis AMBF249</strain>
    </source>
</reference>
<dbReference type="InterPro" id="IPR036388">
    <property type="entry name" value="WH-like_DNA-bd_sf"/>
</dbReference>